<evidence type="ECO:0000313" key="2">
    <source>
        <dbReference type="EMBL" id="MBM6500191.1"/>
    </source>
</evidence>
<dbReference type="RefSeq" id="WP_187656763.1">
    <property type="nucleotide sequence ID" value="NZ_JACSOD020000499.1"/>
</dbReference>
<accession>A0ABS2CZ42</accession>
<protein>
    <submittedName>
        <fullName evidence="2">Uncharacterized protein</fullName>
    </submittedName>
</protein>
<dbReference type="EMBL" id="JACSOD020000499">
    <property type="protein sequence ID" value="MBM6500191.1"/>
    <property type="molecule type" value="Genomic_DNA"/>
</dbReference>
<keyword evidence="1" id="KW-1133">Transmembrane helix</keyword>
<gene>
    <name evidence="2" type="ORF">H9X54_012880</name>
</gene>
<evidence type="ECO:0000256" key="1">
    <source>
        <dbReference type="SAM" id="Phobius"/>
    </source>
</evidence>
<proteinExistence type="predicted"/>
<name>A0ABS2CZ42_9FLAO</name>
<organism evidence="2 3">
    <name type="scientific">Flavobacterium macrobrachii</name>
    <dbReference type="NCBI Taxonomy" id="591204"/>
    <lineage>
        <taxon>Bacteria</taxon>
        <taxon>Pseudomonadati</taxon>
        <taxon>Bacteroidota</taxon>
        <taxon>Flavobacteriia</taxon>
        <taxon>Flavobacteriales</taxon>
        <taxon>Flavobacteriaceae</taxon>
        <taxon>Flavobacterium</taxon>
    </lineage>
</organism>
<evidence type="ECO:0000313" key="3">
    <source>
        <dbReference type="Proteomes" id="UP000759529"/>
    </source>
</evidence>
<comment type="caution">
    <text evidence="2">The sequence shown here is derived from an EMBL/GenBank/DDBJ whole genome shotgun (WGS) entry which is preliminary data.</text>
</comment>
<keyword evidence="1" id="KW-0472">Membrane</keyword>
<keyword evidence="3" id="KW-1185">Reference proteome</keyword>
<feature type="transmembrane region" description="Helical" evidence="1">
    <location>
        <begin position="125"/>
        <end position="143"/>
    </location>
</feature>
<keyword evidence="1" id="KW-0812">Transmembrane</keyword>
<dbReference type="Proteomes" id="UP000759529">
    <property type="component" value="Unassembled WGS sequence"/>
</dbReference>
<sequence>MVQRIITTNVSISELKPIIEKQIRSIKGKIISSENDLIQWSFKSGKNQIEVNTSIKKTQQKVEVKIISKNIENKPLGEGIAITNFLNSLSEIINFEEKNEVLKKEQKTQSIPNYKNHLNNINYKPYLIGIAIILVLYLIGGNINDSSTSNRITQQGFKASYNEETLHNLVTYSVNKDYEAINNLLNRGEIFELPSGQEAQLIESKFGRVKIRLKGDSNEIWTFTEAIKQ</sequence>
<reference evidence="2 3" key="1">
    <citation type="submission" date="2021-02" db="EMBL/GenBank/DDBJ databases">
        <authorList>
            <person name="Jung H.S."/>
            <person name="Chun B.H."/>
            <person name="Jeon C.O."/>
        </authorList>
    </citation>
    <scope>NUCLEOTIDE SEQUENCE [LARGE SCALE GENOMIC DNA]</scope>
    <source>
        <strain evidence="2 3">LMG 25203</strain>
    </source>
</reference>